<keyword evidence="2" id="KW-1185">Reference proteome</keyword>
<organism evidence="1 2">
    <name type="scientific">Caulobacter phage TMCBR2</name>
    <dbReference type="NCBI Taxonomy" id="3025404"/>
    <lineage>
        <taxon>Viruses</taxon>
        <taxon>Duplodnaviria</taxon>
        <taxon>Heunggongvirae</taxon>
        <taxon>Uroviricota</taxon>
        <taxon>Caudoviricetes</taxon>
        <taxon>Caudoviricetes incertae sedis</taxon>
        <taxon>Kronosvirus</taxon>
        <taxon>Kronosvirus pomeria</taxon>
    </lineage>
</organism>
<sequence length="73" mass="7912">MQLSDARAALAIAKSMDPSDANLILAFASEPGSLPEHAEEIEPFHLAASPVHVRAARIVFRFEGRHIAARAKH</sequence>
<evidence type="ECO:0000313" key="2">
    <source>
        <dbReference type="Proteomes" id="UP001218377"/>
    </source>
</evidence>
<dbReference type="EMBL" id="OQ269668">
    <property type="protein sequence ID" value="WCS66529.1"/>
    <property type="molecule type" value="Genomic_DNA"/>
</dbReference>
<proteinExistence type="predicted"/>
<reference evidence="1 2" key="1">
    <citation type="submission" date="2023-01" db="EMBL/GenBank/DDBJ databases">
        <title>New species of Caulobacter bacteriophages in the Kronosvirus genus.</title>
        <authorList>
            <person name="Mohammadi T."/>
            <person name="Millwood A."/>
            <person name="Ely B."/>
        </authorList>
    </citation>
    <scope>NUCLEOTIDE SEQUENCE [LARGE SCALE GENOMIC DNA]</scope>
    <source>
        <strain evidence="1 2">TMCBR2</strain>
    </source>
</reference>
<accession>A0AAE9YF97</accession>
<protein>
    <submittedName>
        <fullName evidence="1">Uncharacterized protein</fullName>
    </submittedName>
</protein>
<gene>
    <name evidence="1" type="ORF">TMCBR2_gp044c</name>
</gene>
<dbReference type="Proteomes" id="UP001218377">
    <property type="component" value="Segment"/>
</dbReference>
<name>A0AAE9YF97_9CAUD</name>
<evidence type="ECO:0000313" key="1">
    <source>
        <dbReference type="EMBL" id="WCS66529.1"/>
    </source>
</evidence>